<dbReference type="InterPro" id="IPR008480">
    <property type="entry name" value="DUF761_pln"/>
</dbReference>
<reference evidence="3" key="2">
    <citation type="submission" date="2021-02" db="EMBL/GenBank/DDBJ databases">
        <authorList>
            <person name="Kimball J.A."/>
            <person name="Haas M.W."/>
            <person name="Macchietto M."/>
            <person name="Kono T."/>
            <person name="Duquette J."/>
            <person name="Shao M."/>
        </authorList>
    </citation>
    <scope>NUCLEOTIDE SEQUENCE</scope>
    <source>
        <tissue evidence="3">Fresh leaf tissue</tissue>
    </source>
</reference>
<keyword evidence="2" id="KW-1133">Transmembrane helix</keyword>
<dbReference type="PANTHER" id="PTHR33098:SF9">
    <property type="entry name" value="OS09G0364400 PROTEIN"/>
    <property type="match status" value="1"/>
</dbReference>
<sequence>MEASCWGWLLPGSTAAWFVVLNMLVCAIAVLSSRARARPLSSSSPRSGGGMIARRASSAPAALQRLLSSFIFSYPSALFYPSLHTEDIAEPSTPAPRKPSAVSYPSQPDDTAEQRTTTPRKPSAPAPHTPAAQPAPEKDNEDEDANSMSMEEAYALALAGRHRPLPTEEEARRSEVNETAEEFIAAFKDDQRQQRLNSIFNYTQMLKLRAAAFAAFRRQPAAQL</sequence>
<evidence type="ECO:0000256" key="1">
    <source>
        <dbReference type="SAM" id="MobiDB-lite"/>
    </source>
</evidence>
<keyword evidence="4" id="KW-1185">Reference proteome</keyword>
<feature type="compositionally biased region" description="Polar residues" evidence="1">
    <location>
        <begin position="103"/>
        <end position="120"/>
    </location>
</feature>
<reference evidence="3" key="1">
    <citation type="journal article" date="2021" name="bioRxiv">
        <title>Whole Genome Assembly and Annotation of Northern Wild Rice, Zizania palustris L., Supports a Whole Genome Duplication in the Zizania Genus.</title>
        <authorList>
            <person name="Haas M."/>
            <person name="Kono T."/>
            <person name="Macchietto M."/>
            <person name="Millas R."/>
            <person name="McGilp L."/>
            <person name="Shao M."/>
            <person name="Duquette J."/>
            <person name="Hirsch C.N."/>
            <person name="Kimball J."/>
        </authorList>
    </citation>
    <scope>NUCLEOTIDE SEQUENCE</scope>
    <source>
        <tissue evidence="3">Fresh leaf tissue</tissue>
    </source>
</reference>
<dbReference type="Pfam" id="PF05553">
    <property type="entry name" value="DUF761"/>
    <property type="match status" value="1"/>
</dbReference>
<evidence type="ECO:0000256" key="2">
    <source>
        <dbReference type="SAM" id="Phobius"/>
    </source>
</evidence>
<keyword evidence="2" id="KW-0472">Membrane</keyword>
<accession>A0A8J5RM83</accession>
<dbReference type="Proteomes" id="UP000729402">
    <property type="component" value="Unassembled WGS sequence"/>
</dbReference>
<dbReference type="OrthoDB" id="696738at2759"/>
<evidence type="ECO:0000313" key="4">
    <source>
        <dbReference type="Proteomes" id="UP000729402"/>
    </source>
</evidence>
<organism evidence="3 4">
    <name type="scientific">Zizania palustris</name>
    <name type="common">Northern wild rice</name>
    <dbReference type="NCBI Taxonomy" id="103762"/>
    <lineage>
        <taxon>Eukaryota</taxon>
        <taxon>Viridiplantae</taxon>
        <taxon>Streptophyta</taxon>
        <taxon>Embryophyta</taxon>
        <taxon>Tracheophyta</taxon>
        <taxon>Spermatophyta</taxon>
        <taxon>Magnoliopsida</taxon>
        <taxon>Liliopsida</taxon>
        <taxon>Poales</taxon>
        <taxon>Poaceae</taxon>
        <taxon>BOP clade</taxon>
        <taxon>Oryzoideae</taxon>
        <taxon>Oryzeae</taxon>
        <taxon>Zizaniinae</taxon>
        <taxon>Zizania</taxon>
    </lineage>
</organism>
<keyword evidence="2" id="KW-0812">Transmembrane</keyword>
<evidence type="ECO:0008006" key="5">
    <source>
        <dbReference type="Google" id="ProtNLM"/>
    </source>
</evidence>
<gene>
    <name evidence="3" type="ORF">GUJ93_ZPchr0002g23964</name>
</gene>
<protein>
    <recommendedName>
        <fullName evidence="5">DUF4408 domain-containing protein</fullName>
    </recommendedName>
</protein>
<feature type="transmembrane region" description="Helical" evidence="2">
    <location>
        <begin position="6"/>
        <end position="31"/>
    </location>
</feature>
<comment type="caution">
    <text evidence="3">The sequence shown here is derived from an EMBL/GenBank/DDBJ whole genome shotgun (WGS) entry which is preliminary data.</text>
</comment>
<dbReference type="EMBL" id="JAAALK010000287">
    <property type="protein sequence ID" value="KAG8056546.1"/>
    <property type="molecule type" value="Genomic_DNA"/>
</dbReference>
<proteinExistence type="predicted"/>
<dbReference type="AlphaFoldDB" id="A0A8J5RM83"/>
<feature type="region of interest" description="Disordered" evidence="1">
    <location>
        <begin position="89"/>
        <end position="148"/>
    </location>
</feature>
<dbReference type="PANTHER" id="PTHR33098">
    <property type="entry name" value="COTTON FIBER (DUF761)"/>
    <property type="match status" value="1"/>
</dbReference>
<evidence type="ECO:0000313" key="3">
    <source>
        <dbReference type="EMBL" id="KAG8056546.1"/>
    </source>
</evidence>
<name>A0A8J5RM83_ZIZPA</name>